<proteinExistence type="predicted"/>
<evidence type="ECO:0000313" key="1">
    <source>
        <dbReference type="EMBL" id="CAJ1505277.1"/>
    </source>
</evidence>
<dbReference type="Proteomes" id="UP001190465">
    <property type="component" value="Chromosome"/>
</dbReference>
<reference evidence="1 2" key="1">
    <citation type="submission" date="2023-08" db="EMBL/GenBank/DDBJ databases">
        <authorList>
            <person name="Folkvardsen B D."/>
            <person name="Norman A."/>
        </authorList>
    </citation>
    <scope>NUCLEOTIDE SEQUENCE [LARGE SCALE GENOMIC DNA]</scope>
    <source>
        <strain evidence="1 2">Mu0053</strain>
    </source>
</reference>
<sequence>MKWIPDTDTLELTQRNITALTDKLDDPLSARTLRSPCGQIMATAVPSAGAGEAVAAPGTVPLTRSQLEELAVMGAEVRVAGITVVAVPDEAHYGDRPAGTVYMPSSREYR</sequence>
<accession>A0ABM9LV63</accession>
<keyword evidence="2" id="KW-1185">Reference proteome</keyword>
<name>A0ABM9LV63_9MYCO</name>
<evidence type="ECO:0000313" key="2">
    <source>
        <dbReference type="Proteomes" id="UP001190465"/>
    </source>
</evidence>
<dbReference type="RefSeq" id="WP_308478336.1">
    <property type="nucleotide sequence ID" value="NZ_OY726397.1"/>
</dbReference>
<dbReference type="EMBL" id="OY726397">
    <property type="protein sequence ID" value="CAJ1505277.1"/>
    <property type="molecule type" value="Genomic_DNA"/>
</dbReference>
<gene>
    <name evidence="1" type="ORF">MU0053_002894</name>
</gene>
<organism evidence="1 2">
    <name type="scientific">[Mycobacterium] burgundiense</name>
    <dbReference type="NCBI Taxonomy" id="3064286"/>
    <lineage>
        <taxon>Bacteria</taxon>
        <taxon>Bacillati</taxon>
        <taxon>Actinomycetota</taxon>
        <taxon>Actinomycetes</taxon>
        <taxon>Mycobacteriales</taxon>
        <taxon>Mycobacteriaceae</taxon>
        <taxon>Mycolicibacterium</taxon>
    </lineage>
</organism>
<protein>
    <submittedName>
        <fullName evidence="1">Uncharacterized protein</fullName>
    </submittedName>
</protein>